<dbReference type="Proteomes" id="UP001341840">
    <property type="component" value="Unassembled WGS sequence"/>
</dbReference>
<protein>
    <submittedName>
        <fullName evidence="1">Uncharacterized protein</fullName>
    </submittedName>
</protein>
<keyword evidence="2" id="KW-1185">Reference proteome</keyword>
<reference evidence="1 2" key="1">
    <citation type="journal article" date="2023" name="Plants (Basel)">
        <title>Bridging the Gap: Combining Genomics and Transcriptomics Approaches to Understand Stylosanthes scabra, an Orphan Legume from the Brazilian Caatinga.</title>
        <authorList>
            <person name="Ferreira-Neto J.R.C."/>
            <person name="da Silva M.D."/>
            <person name="Binneck E."/>
            <person name="de Melo N.F."/>
            <person name="da Silva R.H."/>
            <person name="de Melo A.L.T.M."/>
            <person name="Pandolfi V."/>
            <person name="Bustamante F.O."/>
            <person name="Brasileiro-Vidal A.C."/>
            <person name="Benko-Iseppon A.M."/>
        </authorList>
    </citation>
    <scope>NUCLEOTIDE SEQUENCE [LARGE SCALE GENOMIC DNA]</scope>
    <source>
        <tissue evidence="1">Leaves</tissue>
    </source>
</reference>
<evidence type="ECO:0000313" key="1">
    <source>
        <dbReference type="EMBL" id="MED6133179.1"/>
    </source>
</evidence>
<evidence type="ECO:0000313" key="2">
    <source>
        <dbReference type="Proteomes" id="UP001341840"/>
    </source>
</evidence>
<name>A0ABU6SA97_9FABA</name>
<gene>
    <name evidence="1" type="ORF">PIB30_026102</name>
</gene>
<sequence>MSRYVRVVKETDLKSVGLRPRRRSKMIRRPVLYTKIKANTLTSLPRPVFFYSSLPSIPRFPAQTASPPVPKAATHLHSSPLLRLFSQTLALTPQLLSPPPAATGKSCRLCSSVSAVRPCSSLKLHVRR</sequence>
<accession>A0ABU6SA97</accession>
<organism evidence="1 2">
    <name type="scientific">Stylosanthes scabra</name>
    <dbReference type="NCBI Taxonomy" id="79078"/>
    <lineage>
        <taxon>Eukaryota</taxon>
        <taxon>Viridiplantae</taxon>
        <taxon>Streptophyta</taxon>
        <taxon>Embryophyta</taxon>
        <taxon>Tracheophyta</taxon>
        <taxon>Spermatophyta</taxon>
        <taxon>Magnoliopsida</taxon>
        <taxon>eudicotyledons</taxon>
        <taxon>Gunneridae</taxon>
        <taxon>Pentapetalae</taxon>
        <taxon>rosids</taxon>
        <taxon>fabids</taxon>
        <taxon>Fabales</taxon>
        <taxon>Fabaceae</taxon>
        <taxon>Papilionoideae</taxon>
        <taxon>50 kb inversion clade</taxon>
        <taxon>dalbergioids sensu lato</taxon>
        <taxon>Dalbergieae</taxon>
        <taxon>Pterocarpus clade</taxon>
        <taxon>Stylosanthes</taxon>
    </lineage>
</organism>
<dbReference type="EMBL" id="JASCZI010060512">
    <property type="protein sequence ID" value="MED6133179.1"/>
    <property type="molecule type" value="Genomic_DNA"/>
</dbReference>
<comment type="caution">
    <text evidence="1">The sequence shown here is derived from an EMBL/GenBank/DDBJ whole genome shotgun (WGS) entry which is preliminary data.</text>
</comment>
<proteinExistence type="predicted"/>